<dbReference type="EMBL" id="SEWE01000011">
    <property type="protein sequence ID" value="RYU81008.1"/>
    <property type="molecule type" value="Genomic_DNA"/>
</dbReference>
<gene>
    <name evidence="1" type="ORF">EWM57_07135</name>
</gene>
<proteinExistence type="predicted"/>
<evidence type="ECO:0000313" key="2">
    <source>
        <dbReference type="Proteomes" id="UP000294155"/>
    </source>
</evidence>
<dbReference type="AlphaFoldDB" id="A0A4Q5LGU2"/>
<organism evidence="1 2">
    <name type="scientific">Hymenobacter persicinus</name>
    <dbReference type="NCBI Taxonomy" id="2025506"/>
    <lineage>
        <taxon>Bacteria</taxon>
        <taxon>Pseudomonadati</taxon>
        <taxon>Bacteroidota</taxon>
        <taxon>Cytophagia</taxon>
        <taxon>Cytophagales</taxon>
        <taxon>Hymenobacteraceae</taxon>
        <taxon>Hymenobacter</taxon>
    </lineage>
</organism>
<protein>
    <submittedName>
        <fullName evidence="1">Uncharacterized protein</fullName>
    </submittedName>
</protein>
<dbReference type="OrthoDB" id="880376at2"/>
<dbReference type="Proteomes" id="UP000294155">
    <property type="component" value="Unassembled WGS sequence"/>
</dbReference>
<dbReference type="RefSeq" id="WP_129920452.1">
    <property type="nucleotide sequence ID" value="NZ_SEWE01000011.1"/>
</dbReference>
<comment type="caution">
    <text evidence="1">The sequence shown here is derived from an EMBL/GenBank/DDBJ whole genome shotgun (WGS) entry which is preliminary data.</text>
</comment>
<sequence length="232" mass="25050">MSITVPELSAAAAAPTKKSVKRANQLPDTALALSAVATTAAGAWTNADLPGLLWLSKAEFSTAAGAFATACAAADAAGDARSPQSARLRALDKLLDKGLGFVKGYLHEDKDDETAYYGDFGIEKLNKNYRLPKGRTERVVALGKLQAALVKYKYDKKKYGTAYWAPLATEYAALVQQSTGTAGERSGKVSDKVQGEQKLRKALRALIHHLKANYPDTFEAKLREFGFQKESY</sequence>
<accession>A0A4Q5LGU2</accession>
<name>A0A4Q5LGU2_9BACT</name>
<reference evidence="1 2" key="1">
    <citation type="submission" date="2019-02" db="EMBL/GenBank/DDBJ databases">
        <title>Bacterial novel species isolated from soil.</title>
        <authorList>
            <person name="Jung H.-Y."/>
        </authorList>
    </citation>
    <scope>NUCLEOTIDE SEQUENCE [LARGE SCALE GENOMIC DNA]</scope>
    <source>
        <strain evidence="1 2">1-3-3-3</strain>
    </source>
</reference>
<evidence type="ECO:0000313" key="1">
    <source>
        <dbReference type="EMBL" id="RYU81008.1"/>
    </source>
</evidence>
<keyword evidence="2" id="KW-1185">Reference proteome</keyword>